<evidence type="ECO:0000313" key="2">
    <source>
        <dbReference type="EMBL" id="TVO57838.1"/>
    </source>
</evidence>
<feature type="transmembrane region" description="Helical" evidence="1">
    <location>
        <begin position="12"/>
        <end position="31"/>
    </location>
</feature>
<protein>
    <submittedName>
        <fullName evidence="2">Uncharacterized protein</fullName>
    </submittedName>
</protein>
<organism evidence="2 3">
    <name type="scientific">Denitromonas halophila</name>
    <dbReference type="NCBI Taxonomy" id="1629404"/>
    <lineage>
        <taxon>Bacteria</taxon>
        <taxon>Pseudomonadati</taxon>
        <taxon>Pseudomonadota</taxon>
        <taxon>Betaproteobacteria</taxon>
        <taxon>Rhodocyclales</taxon>
        <taxon>Zoogloeaceae</taxon>
        <taxon>Denitromonas</taxon>
    </lineage>
</organism>
<feature type="transmembrane region" description="Helical" evidence="1">
    <location>
        <begin position="81"/>
        <end position="102"/>
    </location>
</feature>
<accession>A0A557QY44</accession>
<feature type="transmembrane region" description="Helical" evidence="1">
    <location>
        <begin position="114"/>
        <end position="136"/>
    </location>
</feature>
<name>A0A557QY44_9RHOO</name>
<proteinExistence type="predicted"/>
<keyword evidence="1" id="KW-1133">Transmembrane helix</keyword>
<keyword evidence="1" id="KW-0812">Transmembrane</keyword>
<gene>
    <name evidence="2" type="ORF">FHP91_09260</name>
</gene>
<dbReference type="AlphaFoldDB" id="A0A557QY44"/>
<keyword evidence="1" id="KW-0472">Membrane</keyword>
<sequence length="151" mass="16361">MPGVTPASPRRPARLAGWAIAWLPMVFIAIANGAAREAWLLAPLGEARAQQMSTLSAIALFGVYIWWVMPRLRPHSAGQAAALGGLWLVMTLAFEFLFGHFVAGQSWATLLANYNLAAGHLWPLIPLWVAIAPPLVHRLRSPYSGNSSKLA</sequence>
<reference evidence="2 3" key="1">
    <citation type="submission" date="2019-07" db="EMBL/GenBank/DDBJ databases">
        <title>The pathways for chlorine oxyanion respiration interact through the shared metabolite chlorate.</title>
        <authorList>
            <person name="Barnum T.P."/>
            <person name="Cheng Y."/>
            <person name="Hill K.A."/>
            <person name="Lucas L.N."/>
            <person name="Carlson H.K."/>
            <person name="Coates J.D."/>
        </authorList>
    </citation>
    <scope>NUCLEOTIDE SEQUENCE [LARGE SCALE GENOMIC DNA]</scope>
    <source>
        <strain evidence="2 3">SFB-3</strain>
    </source>
</reference>
<evidence type="ECO:0000256" key="1">
    <source>
        <dbReference type="SAM" id="Phobius"/>
    </source>
</evidence>
<evidence type="ECO:0000313" key="3">
    <source>
        <dbReference type="Proteomes" id="UP000319502"/>
    </source>
</evidence>
<feature type="transmembrane region" description="Helical" evidence="1">
    <location>
        <begin position="51"/>
        <end position="69"/>
    </location>
</feature>
<dbReference type="EMBL" id="VMNK01000006">
    <property type="protein sequence ID" value="TVO57838.1"/>
    <property type="molecule type" value="Genomic_DNA"/>
</dbReference>
<keyword evidence="3" id="KW-1185">Reference proteome</keyword>
<comment type="caution">
    <text evidence="2">The sequence shown here is derived from an EMBL/GenBank/DDBJ whole genome shotgun (WGS) entry which is preliminary data.</text>
</comment>
<dbReference type="OrthoDB" id="5518745at2"/>
<dbReference type="RefSeq" id="WP_144309287.1">
    <property type="nucleotide sequence ID" value="NZ_VMNK01000006.1"/>
</dbReference>
<dbReference type="Proteomes" id="UP000319502">
    <property type="component" value="Unassembled WGS sequence"/>
</dbReference>